<dbReference type="EMBL" id="JANKAS010000017">
    <property type="protein sequence ID" value="MCR1900027.1"/>
    <property type="molecule type" value="Genomic_DNA"/>
</dbReference>
<name>A0AAE3HG91_9FIRM</name>
<dbReference type="Gene3D" id="1.20.1290.10">
    <property type="entry name" value="AhpD-like"/>
    <property type="match status" value="1"/>
</dbReference>
<dbReference type="PANTHER" id="PTHR33930:SF2">
    <property type="entry name" value="BLR3452 PROTEIN"/>
    <property type="match status" value="1"/>
</dbReference>
<dbReference type="GO" id="GO:0051920">
    <property type="term" value="F:peroxiredoxin activity"/>
    <property type="evidence" value="ECO:0007669"/>
    <property type="project" value="InterPro"/>
</dbReference>
<dbReference type="AlphaFoldDB" id="A0AAE3HG91"/>
<evidence type="ECO:0000313" key="2">
    <source>
        <dbReference type="EMBL" id="MCR1900027.1"/>
    </source>
</evidence>
<reference evidence="2" key="1">
    <citation type="submission" date="2022-07" db="EMBL/GenBank/DDBJ databases">
        <title>Enhanced cultured diversity of the mouse gut microbiota enables custom-made synthetic communities.</title>
        <authorList>
            <person name="Afrizal A."/>
        </authorList>
    </citation>
    <scope>NUCLEOTIDE SEQUENCE</scope>
    <source>
        <strain evidence="2">DSM 28593</strain>
    </source>
</reference>
<gene>
    <name evidence="2" type="ORF">NSA47_13745</name>
</gene>
<proteinExistence type="predicted"/>
<dbReference type="Pfam" id="PF02627">
    <property type="entry name" value="CMD"/>
    <property type="match status" value="1"/>
</dbReference>
<feature type="domain" description="Carboxymuconolactone decarboxylase-like" evidence="1">
    <location>
        <begin position="17"/>
        <end position="99"/>
    </location>
</feature>
<dbReference type="RefSeq" id="WP_257532935.1">
    <property type="nucleotide sequence ID" value="NZ_JANKAS010000017.1"/>
</dbReference>
<dbReference type="InterPro" id="IPR003779">
    <property type="entry name" value="CMD-like"/>
</dbReference>
<evidence type="ECO:0000259" key="1">
    <source>
        <dbReference type="Pfam" id="PF02627"/>
    </source>
</evidence>
<sequence>MEKQYPPFIEVLKDLDPELFNVVSQNMDLANQQGELDIKSKLLITMALDALAGSGEGVKSLAQTARNMGVTEGEIKETLRIAYMVAANKTLIAGLSAFEK</sequence>
<dbReference type="PANTHER" id="PTHR33930">
    <property type="entry name" value="ALKYL HYDROPEROXIDE REDUCTASE AHPD"/>
    <property type="match status" value="1"/>
</dbReference>
<organism evidence="2 3">
    <name type="scientific">Irregularibacter muris</name>
    <dbReference type="NCBI Taxonomy" id="1796619"/>
    <lineage>
        <taxon>Bacteria</taxon>
        <taxon>Bacillati</taxon>
        <taxon>Bacillota</taxon>
        <taxon>Clostridia</taxon>
        <taxon>Eubacteriales</taxon>
        <taxon>Eubacteriaceae</taxon>
        <taxon>Irregularibacter</taxon>
    </lineage>
</organism>
<keyword evidence="3" id="KW-1185">Reference proteome</keyword>
<comment type="caution">
    <text evidence="2">The sequence shown here is derived from an EMBL/GenBank/DDBJ whole genome shotgun (WGS) entry which is preliminary data.</text>
</comment>
<protein>
    <submittedName>
        <fullName evidence="2">Carboxymuconolactone decarboxylase family protein</fullName>
    </submittedName>
</protein>
<dbReference type="InterPro" id="IPR029032">
    <property type="entry name" value="AhpD-like"/>
</dbReference>
<accession>A0AAE3HG91</accession>
<dbReference type="SUPFAM" id="SSF69118">
    <property type="entry name" value="AhpD-like"/>
    <property type="match status" value="1"/>
</dbReference>
<evidence type="ECO:0000313" key="3">
    <source>
        <dbReference type="Proteomes" id="UP001205748"/>
    </source>
</evidence>
<dbReference type="Proteomes" id="UP001205748">
    <property type="component" value="Unassembled WGS sequence"/>
</dbReference>